<evidence type="ECO:0000313" key="3">
    <source>
        <dbReference type="EMBL" id="HIT17509.1"/>
    </source>
</evidence>
<accession>A0A9D1G8A5</accession>
<reference evidence="3" key="2">
    <citation type="journal article" date="2021" name="PeerJ">
        <title>Extensive microbial diversity within the chicken gut microbiome revealed by metagenomics and culture.</title>
        <authorList>
            <person name="Gilroy R."/>
            <person name="Ravi A."/>
            <person name="Getino M."/>
            <person name="Pursley I."/>
            <person name="Horton D.L."/>
            <person name="Alikhan N.F."/>
            <person name="Baker D."/>
            <person name="Gharbi K."/>
            <person name="Hall N."/>
            <person name="Watson M."/>
            <person name="Adriaenssens E.M."/>
            <person name="Foster-Nyarko E."/>
            <person name="Jarju S."/>
            <person name="Secka A."/>
            <person name="Antonio M."/>
            <person name="Oren A."/>
            <person name="Chaudhuri R.R."/>
            <person name="La Ragione R."/>
            <person name="Hildebrand F."/>
            <person name="Pallen M.J."/>
        </authorList>
    </citation>
    <scope>NUCLEOTIDE SEQUENCE</scope>
    <source>
        <strain evidence="3">14508</strain>
    </source>
</reference>
<gene>
    <name evidence="3" type="ORF">IAD04_03935</name>
</gene>
<feature type="region of interest" description="Disordered" evidence="1">
    <location>
        <begin position="25"/>
        <end position="53"/>
    </location>
</feature>
<feature type="compositionally biased region" description="Low complexity" evidence="1">
    <location>
        <begin position="25"/>
        <end position="48"/>
    </location>
</feature>
<evidence type="ECO:0000256" key="2">
    <source>
        <dbReference type="SAM" id="SignalP"/>
    </source>
</evidence>
<dbReference type="AlphaFoldDB" id="A0A9D1G8A5"/>
<feature type="signal peptide" evidence="2">
    <location>
        <begin position="1"/>
        <end position="19"/>
    </location>
</feature>
<evidence type="ECO:0008006" key="5">
    <source>
        <dbReference type="Google" id="ProtNLM"/>
    </source>
</evidence>
<comment type="caution">
    <text evidence="3">The sequence shown here is derived from an EMBL/GenBank/DDBJ whole genome shotgun (WGS) entry which is preliminary data.</text>
</comment>
<dbReference type="EMBL" id="DVKI01000124">
    <property type="protein sequence ID" value="HIT17509.1"/>
    <property type="molecule type" value="Genomic_DNA"/>
</dbReference>
<evidence type="ECO:0000313" key="4">
    <source>
        <dbReference type="Proteomes" id="UP000886893"/>
    </source>
</evidence>
<dbReference type="Proteomes" id="UP000886893">
    <property type="component" value="Unassembled WGS sequence"/>
</dbReference>
<evidence type="ECO:0000256" key="1">
    <source>
        <dbReference type="SAM" id="MobiDB-lite"/>
    </source>
</evidence>
<feature type="non-terminal residue" evidence="3">
    <location>
        <position position="365"/>
    </location>
</feature>
<sequence length="365" mass="39727">MKRKISVFLSIFLLTFVVGCTNNSGNSNSSSSSPSSPSNPSISNSDGGSSSGGEVIPPVECEFCNSKPATITYPAEEDYTPITFDESSYSKTLNATLADGVELYKVEYDLTTVSTGNHITAYFTEVDLTKTSIVAGTANNSTNPAAYTAKAKIINQVNAWKEDYPDRQVYMATNADFFGAAPVNAFVKDGVILKSGHNVDYNNVPVSSPYLFGISGDQAQIATMTKSKVQSENVEAKLSYGLEIYNPDCSSDIYDVAIDEITENQNGWIYQKEANVSNRTVYELTRTSLVNNFLKAHVTDIIEVTGTQSFTPSRNTTYLVVEETLEGKIQLNTQIAVGFTKSVDGVWNYYDTIIGARHSLVEEGK</sequence>
<keyword evidence="2" id="KW-0732">Signal</keyword>
<reference evidence="3" key="1">
    <citation type="submission" date="2020-10" db="EMBL/GenBank/DDBJ databases">
        <authorList>
            <person name="Gilroy R."/>
        </authorList>
    </citation>
    <scope>NUCLEOTIDE SEQUENCE</scope>
    <source>
        <strain evidence="3">14508</strain>
    </source>
</reference>
<proteinExistence type="predicted"/>
<organism evidence="3 4">
    <name type="scientific">Candidatus Caccosoma faecigallinarum</name>
    <dbReference type="NCBI Taxonomy" id="2840720"/>
    <lineage>
        <taxon>Bacteria</taxon>
        <taxon>Bacillati</taxon>
        <taxon>Bacillota</taxon>
        <taxon>Bacillota incertae sedis</taxon>
        <taxon>Candidatus Caccosoma</taxon>
    </lineage>
</organism>
<protein>
    <recommendedName>
        <fullName evidence="5">Lipoprotein</fullName>
    </recommendedName>
</protein>
<name>A0A9D1G8A5_9FIRM</name>
<dbReference type="PROSITE" id="PS51257">
    <property type="entry name" value="PROKAR_LIPOPROTEIN"/>
    <property type="match status" value="1"/>
</dbReference>
<feature type="chain" id="PRO_5039600024" description="Lipoprotein" evidence="2">
    <location>
        <begin position="20"/>
        <end position="365"/>
    </location>
</feature>